<dbReference type="Pfam" id="PF19087">
    <property type="entry name" value="DUF5776"/>
    <property type="match status" value="1"/>
</dbReference>
<evidence type="ECO:0000313" key="4">
    <source>
        <dbReference type="Proteomes" id="UP001597189"/>
    </source>
</evidence>
<feature type="signal peptide" evidence="1">
    <location>
        <begin position="1"/>
        <end position="29"/>
    </location>
</feature>
<dbReference type="InterPro" id="IPR044081">
    <property type="entry name" value="DUF5776"/>
</dbReference>
<evidence type="ECO:0000259" key="2">
    <source>
        <dbReference type="Pfam" id="PF19087"/>
    </source>
</evidence>
<dbReference type="RefSeq" id="WP_203644161.1">
    <property type="nucleotide sequence ID" value="NZ_BOLN01000003.1"/>
</dbReference>
<name>A0ABW4D498_9LACO</name>
<gene>
    <name evidence="3" type="ORF">ACFQ44_04555</name>
</gene>
<evidence type="ECO:0000313" key="3">
    <source>
        <dbReference type="EMBL" id="MFD1454958.1"/>
    </source>
</evidence>
<keyword evidence="1" id="KW-0732">Signal</keyword>
<proteinExistence type="predicted"/>
<keyword evidence="4" id="KW-1185">Reference proteome</keyword>
<organism evidence="3 4">
    <name type="scientific">Levilactobacillus lanxiensis</name>
    <dbReference type="NCBI Taxonomy" id="2799568"/>
    <lineage>
        <taxon>Bacteria</taxon>
        <taxon>Bacillati</taxon>
        <taxon>Bacillota</taxon>
        <taxon>Bacilli</taxon>
        <taxon>Lactobacillales</taxon>
        <taxon>Lactobacillaceae</taxon>
        <taxon>Levilactobacillus</taxon>
    </lineage>
</organism>
<feature type="domain" description="DUF5776" evidence="2">
    <location>
        <begin position="319"/>
        <end position="386"/>
    </location>
</feature>
<dbReference type="Proteomes" id="UP001597189">
    <property type="component" value="Unassembled WGS sequence"/>
</dbReference>
<feature type="chain" id="PRO_5045811651" evidence="1">
    <location>
        <begin position="30"/>
        <end position="389"/>
    </location>
</feature>
<evidence type="ECO:0000256" key="1">
    <source>
        <dbReference type="SAM" id="SignalP"/>
    </source>
</evidence>
<reference evidence="4" key="1">
    <citation type="journal article" date="2019" name="Int. J. Syst. Evol. Microbiol.">
        <title>The Global Catalogue of Microorganisms (GCM) 10K type strain sequencing project: providing services to taxonomists for standard genome sequencing and annotation.</title>
        <authorList>
            <consortium name="The Broad Institute Genomics Platform"/>
            <consortium name="The Broad Institute Genome Sequencing Center for Infectious Disease"/>
            <person name="Wu L."/>
            <person name="Ma J."/>
        </authorList>
    </citation>
    <scope>NUCLEOTIDE SEQUENCE [LARGE SCALE GENOMIC DNA]</scope>
    <source>
        <strain evidence="4">CCM 8979</strain>
    </source>
</reference>
<dbReference type="EMBL" id="JBHTOD010000003">
    <property type="protein sequence ID" value="MFD1454958.1"/>
    <property type="molecule type" value="Genomic_DNA"/>
</dbReference>
<protein>
    <submittedName>
        <fullName evidence="3">DUF5776 domain-containing protein</fullName>
    </submittedName>
</protein>
<sequence length="389" mass="42415">MTRKIFKQFFLALVALLSVTFALTTLATADTSNLAAENVDITFGTTVDADLPAGSLLKLNQPAGAIYPLHNSTGKLLSRGIAGDASTAPSLTTDQIKLDVQSGNVYYQVLPDCWLQSDSTVTLLDSTGQAPTDPVALTLKFVDANGKEIQDAKTFDAQFSTTTDATTLATLETELLAIRPAVTGYNLVSADQAEHVITYHYAKPTISTGSTTVATQPSDPVTTTTPIPAKTEPVAVKGTAIYATKKIGLYTSPNFSKATRKIWYQKKQRQNRPQFVVIGYAKSRSGQLRYKIRDINHHSLTNNRRGYITANATYVTSLYYHQNPKKIQVISGHGLNAYQAVTLHGRKLHHYRKGATLEVKAVKTHGLTTRLVLSNGHYITANKTMVIKR</sequence>
<comment type="caution">
    <text evidence="3">The sequence shown here is derived from an EMBL/GenBank/DDBJ whole genome shotgun (WGS) entry which is preliminary data.</text>
</comment>
<accession>A0ABW4D498</accession>